<dbReference type="PROSITE" id="PS51781">
    <property type="entry name" value="SH3B"/>
    <property type="match status" value="1"/>
</dbReference>
<dbReference type="SMART" id="SM00287">
    <property type="entry name" value="SH3b"/>
    <property type="match status" value="1"/>
</dbReference>
<feature type="domain" description="SH3b" evidence="4">
    <location>
        <begin position="41"/>
        <end position="104"/>
    </location>
</feature>
<dbReference type="EMBL" id="CP046314">
    <property type="protein sequence ID" value="QGS09687.1"/>
    <property type="molecule type" value="Genomic_DNA"/>
</dbReference>
<evidence type="ECO:0000256" key="3">
    <source>
        <dbReference type="SAM" id="Phobius"/>
    </source>
</evidence>
<dbReference type="Proteomes" id="UP000425411">
    <property type="component" value="Chromosome"/>
</dbReference>
<dbReference type="InterPro" id="IPR050695">
    <property type="entry name" value="N-acetylmuramoyl_amidase_3"/>
</dbReference>
<feature type="transmembrane region" description="Helical" evidence="3">
    <location>
        <begin position="12"/>
        <end position="32"/>
    </location>
</feature>
<evidence type="ECO:0000313" key="5">
    <source>
        <dbReference type="EMBL" id="QGS09687.1"/>
    </source>
</evidence>
<dbReference type="Gene3D" id="3.40.630.40">
    <property type="entry name" value="Zn-dependent exopeptidases"/>
    <property type="match status" value="1"/>
</dbReference>
<dbReference type="Gene3D" id="3.90.70.10">
    <property type="entry name" value="Cysteine proteinases"/>
    <property type="match status" value="1"/>
</dbReference>
<keyword evidence="3" id="KW-0472">Membrane</keyword>
<evidence type="ECO:0000313" key="6">
    <source>
        <dbReference type="Proteomes" id="UP000425411"/>
    </source>
</evidence>
<proteinExistence type="predicted"/>
<sequence>MRIKRKRSNNTILWLISGMLVLFVLAAMMYYVSEKINPTANAENNITISKEIELRTGPDSSYPVLKKITAGENVEQLSKTDTWYEVKTKDSYVGWIPGWSILGSGQKSPEDQNKEKLAAYTVLLNPIIKNDETADYKGIMPKTYNLKIAKELQKQLSSDGIKVILTRDNDDVFPTKDDVKKLATENKVDILVDFDINNTNQKDIFGVKVYYGTAESAIIARSIEKNLSEHYISKVSSSEKQGNFDQLKDKLPQVRVVSANIGDRVDVDILNNNLANKQYIEALKSGVEGYLYYLINIDNYNAKRKEQLLNLPQKGLSIPMYYTKQDSYKNISYGLDGKKTIEDNGDAIISLAMIANYLGIDGASVEDIASWAGNKYYIKNQGTQPTIVSGFADKYNVKVERIENDKLIENIEQALKNNKPVLVRLKSGLFGERVTYKVIRGYEDEKFYLNDPDDNDVKLASYNGFTSNDIKNNLAQAWIISK</sequence>
<keyword evidence="2" id="KW-0961">Cell wall biogenesis/degradation</keyword>
<dbReference type="CDD" id="cd02696">
    <property type="entry name" value="MurNAc-LAA"/>
    <property type="match status" value="1"/>
</dbReference>
<dbReference type="InterPro" id="IPR003646">
    <property type="entry name" value="SH3-like_bac-type"/>
</dbReference>
<dbReference type="Pfam" id="PF08239">
    <property type="entry name" value="SH3_3"/>
    <property type="match status" value="1"/>
</dbReference>
<gene>
    <name evidence="5" type="ORF">FOC49_07255</name>
</gene>
<name>A0AAP9KU07_9BACL</name>
<organism evidence="5 6">
    <name type="scientific">Gemella morbillorum</name>
    <dbReference type="NCBI Taxonomy" id="29391"/>
    <lineage>
        <taxon>Bacteria</taxon>
        <taxon>Bacillati</taxon>
        <taxon>Bacillota</taxon>
        <taxon>Bacilli</taxon>
        <taxon>Bacillales</taxon>
        <taxon>Gemellaceae</taxon>
        <taxon>Gemella</taxon>
    </lineage>
</organism>
<evidence type="ECO:0000256" key="2">
    <source>
        <dbReference type="ARBA" id="ARBA00023316"/>
    </source>
</evidence>
<dbReference type="GO" id="GO:0008745">
    <property type="term" value="F:N-acetylmuramoyl-L-alanine amidase activity"/>
    <property type="evidence" value="ECO:0007669"/>
    <property type="project" value="InterPro"/>
</dbReference>
<dbReference type="GO" id="GO:0009253">
    <property type="term" value="P:peptidoglycan catabolic process"/>
    <property type="evidence" value="ECO:0007669"/>
    <property type="project" value="InterPro"/>
</dbReference>
<keyword evidence="6" id="KW-1185">Reference proteome</keyword>
<dbReference type="AlphaFoldDB" id="A0AAP9KU07"/>
<dbReference type="SUPFAM" id="SSF53187">
    <property type="entry name" value="Zn-dependent exopeptidases"/>
    <property type="match status" value="1"/>
</dbReference>
<accession>A0AAP9KU07</accession>
<dbReference type="Gene3D" id="2.30.30.40">
    <property type="entry name" value="SH3 Domains"/>
    <property type="match status" value="1"/>
</dbReference>
<dbReference type="GO" id="GO:0071555">
    <property type="term" value="P:cell wall organization"/>
    <property type="evidence" value="ECO:0007669"/>
    <property type="project" value="UniProtKB-KW"/>
</dbReference>
<dbReference type="PANTHER" id="PTHR30404:SF0">
    <property type="entry name" value="N-ACETYLMURAMOYL-L-ALANINE AMIDASE AMIC"/>
    <property type="match status" value="1"/>
</dbReference>
<dbReference type="PANTHER" id="PTHR30404">
    <property type="entry name" value="N-ACETYLMURAMOYL-L-ALANINE AMIDASE"/>
    <property type="match status" value="1"/>
</dbReference>
<dbReference type="InterPro" id="IPR039564">
    <property type="entry name" value="Peptidase_C39-like"/>
</dbReference>
<keyword evidence="3" id="KW-1133">Transmembrane helix</keyword>
<keyword evidence="3" id="KW-0812">Transmembrane</keyword>
<dbReference type="Pfam" id="PF01520">
    <property type="entry name" value="Amidase_3"/>
    <property type="match status" value="1"/>
</dbReference>
<evidence type="ECO:0000256" key="1">
    <source>
        <dbReference type="ARBA" id="ARBA00022801"/>
    </source>
</evidence>
<evidence type="ECO:0000259" key="4">
    <source>
        <dbReference type="PROSITE" id="PS51781"/>
    </source>
</evidence>
<dbReference type="RefSeq" id="WP_004632388.1">
    <property type="nucleotide sequence ID" value="NZ_CP046314.1"/>
</dbReference>
<reference evidence="5 6" key="1">
    <citation type="submission" date="2019-11" db="EMBL/GenBank/DDBJ databases">
        <title>FDA dAtabase for Regulatory Grade micrObial Sequences (FDA-ARGOS): Supporting development and validation of Infectious Disease Dx tests.</title>
        <authorList>
            <person name="Turner S."/>
            <person name="Byrd R."/>
            <person name="Tallon L."/>
            <person name="Sadzewicz L."/>
            <person name="Vavikolanu K."/>
            <person name="Mehta A."/>
            <person name="Aluvathingal J."/>
            <person name="Nadendla S."/>
            <person name="Myers T."/>
            <person name="Yan Y."/>
            <person name="Sichtig H."/>
        </authorList>
    </citation>
    <scope>NUCLEOTIDE SEQUENCE [LARGE SCALE GENOMIC DNA]</scope>
    <source>
        <strain evidence="5 6">FDAARGOS_741</strain>
    </source>
</reference>
<dbReference type="GO" id="GO:0030288">
    <property type="term" value="C:outer membrane-bounded periplasmic space"/>
    <property type="evidence" value="ECO:0007669"/>
    <property type="project" value="TreeGrafter"/>
</dbReference>
<dbReference type="Pfam" id="PF13529">
    <property type="entry name" value="Peptidase_C39_2"/>
    <property type="match status" value="1"/>
</dbReference>
<keyword evidence="1" id="KW-0378">Hydrolase</keyword>
<protein>
    <submittedName>
        <fullName evidence="5">SH3 domain-containing protein</fullName>
    </submittedName>
</protein>
<dbReference type="InterPro" id="IPR002508">
    <property type="entry name" value="MurNAc-LAA_cat"/>
</dbReference>